<dbReference type="Proteomes" id="UP001179483">
    <property type="component" value="Chromosome"/>
</dbReference>
<gene>
    <name evidence="1" type="ORF">PML80_03530</name>
</gene>
<dbReference type="Pfam" id="PF05133">
    <property type="entry name" value="SPP1_portal"/>
    <property type="match status" value="1"/>
</dbReference>
<proteinExistence type="predicted"/>
<organism evidence="1 2">
    <name type="scientific">Aerococcus urinaeequi</name>
    <dbReference type="NCBI Taxonomy" id="51665"/>
    <lineage>
        <taxon>Bacteria</taxon>
        <taxon>Bacillati</taxon>
        <taxon>Bacillota</taxon>
        <taxon>Bacilli</taxon>
        <taxon>Lactobacillales</taxon>
        <taxon>Aerococcaceae</taxon>
        <taxon>Aerococcus</taxon>
    </lineage>
</organism>
<dbReference type="NCBIfam" id="TIGR01542">
    <property type="entry name" value="A118_put_portal"/>
    <property type="match status" value="1"/>
</dbReference>
<dbReference type="InterPro" id="IPR021145">
    <property type="entry name" value="Portal_protein_SPP1_Gp6-like"/>
</dbReference>
<name>A0AAE9XQM6_9LACT</name>
<sequence length="499" mass="57095">MFERFFNFFRRGGAKLGMVEQLNNITDHQKIGVKQIEYTRIAENERIYGAKFNNVEYINSHGVSTERPFKSINVAKIVARKMAKLVFNEGVSIDIEQEAENDFIQDVFNDSRFIKNFGEQLEAGYAIGGLVLRPYVDTSTGKVKISFVQADSFYPLETNTNDITEGAIAHRTVVTEGKKTFYYTLLEFHEWNGRNYQISNELYQSEYAGVVGVKVPLTTLDKYAELEEVVELENFTRPVFVYIKLAGRNNIDLDSPLSLGIIDNSKKQFIDINEKYDQFMWEVSEAGRKIIASDEFFKVRYDGNGKRVENFDNKTSVFHKMRTDDPTLSEFSPALRQEQFIETINFILRIIELQTGLSSGTFSFDGQSVKTATEVVSENSETYATRSDNILIVEQALKELIITIFDLAAAYELHSLPEKLDINIDFDDGVFQSQESKLEYYGKATTYQLIPKVISMQRMYGISKEEASKWLKMINAETMGADPLAKDQQVEETLFGEEE</sequence>
<dbReference type="PIRSF" id="PIRSF011911">
    <property type="entry name" value="A118_put_portal"/>
    <property type="match status" value="1"/>
</dbReference>
<dbReference type="EMBL" id="CP116590">
    <property type="protein sequence ID" value="WCG38405.1"/>
    <property type="molecule type" value="Genomic_DNA"/>
</dbReference>
<dbReference type="AlphaFoldDB" id="A0AAE9XQM6"/>
<accession>A0AAE9XQM6</accession>
<protein>
    <submittedName>
        <fullName evidence="1">Phage portal protein</fullName>
    </submittedName>
</protein>
<dbReference type="InterPro" id="IPR006432">
    <property type="entry name" value="Phage_portal_A118-type"/>
</dbReference>
<evidence type="ECO:0000313" key="2">
    <source>
        <dbReference type="Proteomes" id="UP001179483"/>
    </source>
</evidence>
<dbReference type="RefSeq" id="WP_271736430.1">
    <property type="nucleotide sequence ID" value="NZ_CP116590.1"/>
</dbReference>
<evidence type="ECO:0000313" key="1">
    <source>
        <dbReference type="EMBL" id="WCG38405.1"/>
    </source>
</evidence>
<reference evidence="1" key="1">
    <citation type="submission" date="2023-01" db="EMBL/GenBank/DDBJ databases">
        <title>Oxazolidinone resistance genes in florfenicol resistant enterococci from beef cattle and veal calves at slaughter.</title>
        <authorList>
            <person name="Biggel M."/>
        </authorList>
    </citation>
    <scope>NUCLEOTIDE SEQUENCE</scope>
    <source>
        <strain evidence="1">K79-1</strain>
    </source>
</reference>